<comment type="caution">
    <text evidence="6">The sequence shown here is derived from an EMBL/GenBank/DDBJ whole genome shotgun (WGS) entry which is preliminary data.</text>
</comment>
<dbReference type="GO" id="GO:0016787">
    <property type="term" value="F:hydrolase activity"/>
    <property type="evidence" value="ECO:0007669"/>
    <property type="project" value="UniProtKB-KW"/>
</dbReference>
<dbReference type="Gene3D" id="3.40.50.1820">
    <property type="entry name" value="alpha/beta hydrolase"/>
    <property type="match status" value="1"/>
</dbReference>
<keyword evidence="7" id="KW-1185">Reference proteome</keyword>
<evidence type="ECO:0000256" key="2">
    <source>
        <dbReference type="ARBA" id="ARBA00022801"/>
    </source>
</evidence>
<dbReference type="GO" id="GO:0006629">
    <property type="term" value="P:lipid metabolic process"/>
    <property type="evidence" value="ECO:0007669"/>
    <property type="project" value="InterPro"/>
</dbReference>
<dbReference type="SUPFAM" id="SSF53474">
    <property type="entry name" value="alpha/beta-Hydrolases"/>
    <property type="match status" value="1"/>
</dbReference>
<feature type="chain" id="PRO_5042468645" evidence="4">
    <location>
        <begin position="24"/>
        <end position="435"/>
    </location>
</feature>
<feature type="domain" description="Fungal lipase-type" evidence="5">
    <location>
        <begin position="139"/>
        <end position="300"/>
    </location>
</feature>
<dbReference type="RefSeq" id="XP_060447762.1">
    <property type="nucleotide sequence ID" value="XM_060593568.1"/>
</dbReference>
<feature type="signal peptide" evidence="4">
    <location>
        <begin position="1"/>
        <end position="23"/>
    </location>
</feature>
<evidence type="ECO:0000313" key="7">
    <source>
        <dbReference type="Proteomes" id="UP001243989"/>
    </source>
</evidence>
<dbReference type="Proteomes" id="UP001243989">
    <property type="component" value="Unassembled WGS sequence"/>
</dbReference>
<dbReference type="EMBL" id="JAHMHQ010000006">
    <property type="protein sequence ID" value="KAK1639155.1"/>
    <property type="molecule type" value="Genomic_DNA"/>
</dbReference>
<protein>
    <submittedName>
        <fullName evidence="6">Lipase</fullName>
    </submittedName>
</protein>
<evidence type="ECO:0000259" key="5">
    <source>
        <dbReference type="Pfam" id="PF01764"/>
    </source>
</evidence>
<sequence length="435" mass="48291">MLPPMRHLLYLLQLAPLVGLASATPFDTAQPQPQQQPLLSSNDTKHAAPSLPVSVELFRSLERTSRIVDITYCVGTSGISQPFSCVSRCKEFPSFTLVSTWNTGVLLSDSCGYIAVDHGVRRPGDEDRFNGKVGEKAIIIAFRGTYSISNTIIDLSTIPQEYVPYPSPDEGGEAPKEPQRKCKECSVHMGFLTSWRQARRLVIPEVKKLREQYPDYAIHLVGHSLGGAVAMLASLELKVSFGWDNVKVTTFGEPKVGNQGLVDYVDEVFGLRDEKDEDVSKRTYRRVTHADDPVPLLPLTEWGYKPHAGEFYIAKAELSPSLEDVVACRGDSDAGCITKEDDSFFGARVKDFVEVATKSTVAPPEGLVEEALVEEANRWIKRLPGFSARLKLWQLLFAHRDYFWRLGLCMPGGDPANWGREKYGGGHDSLLSEEL</sequence>
<dbReference type="AlphaFoldDB" id="A0AAI9ZVU9"/>
<dbReference type="PANTHER" id="PTHR46640:SF1">
    <property type="entry name" value="FUNGAL LIPASE-LIKE DOMAIN-CONTAINING PROTEIN-RELATED"/>
    <property type="match status" value="1"/>
</dbReference>
<evidence type="ECO:0000256" key="3">
    <source>
        <dbReference type="SAM" id="MobiDB-lite"/>
    </source>
</evidence>
<dbReference type="GeneID" id="85478430"/>
<evidence type="ECO:0000256" key="4">
    <source>
        <dbReference type="SAM" id="SignalP"/>
    </source>
</evidence>
<dbReference type="CDD" id="cd00519">
    <property type="entry name" value="Lipase_3"/>
    <property type="match status" value="1"/>
</dbReference>
<reference evidence="6" key="1">
    <citation type="submission" date="2021-06" db="EMBL/GenBank/DDBJ databases">
        <title>Comparative genomics, transcriptomics and evolutionary studies reveal genomic signatures of adaptation to plant cell wall in hemibiotrophic fungi.</title>
        <authorList>
            <consortium name="DOE Joint Genome Institute"/>
            <person name="Baroncelli R."/>
            <person name="Diaz J.F."/>
            <person name="Benocci T."/>
            <person name="Peng M."/>
            <person name="Battaglia E."/>
            <person name="Haridas S."/>
            <person name="Andreopoulos W."/>
            <person name="Labutti K."/>
            <person name="Pangilinan J."/>
            <person name="Floch G.L."/>
            <person name="Makela M.R."/>
            <person name="Henrissat B."/>
            <person name="Grigoriev I.V."/>
            <person name="Crouch J.A."/>
            <person name="De Vries R.P."/>
            <person name="Sukno S.A."/>
            <person name="Thon M.R."/>
        </authorList>
    </citation>
    <scope>NUCLEOTIDE SEQUENCE</scope>
    <source>
        <strain evidence="6">CBS 102054</strain>
    </source>
</reference>
<dbReference type="Pfam" id="PF01764">
    <property type="entry name" value="Lipase_3"/>
    <property type="match status" value="1"/>
</dbReference>
<gene>
    <name evidence="6" type="ORF">BDP81DRAFT_459683</name>
</gene>
<dbReference type="PANTHER" id="PTHR46640">
    <property type="entry name" value="TRIACYLGLYCEROL LIPASE, PUTATIVE (AFU_ORTHOLOGUE AFUA_6G06510)-RELATED"/>
    <property type="match status" value="1"/>
</dbReference>
<keyword evidence="1 4" id="KW-0732">Signal</keyword>
<accession>A0AAI9ZVU9</accession>
<feature type="region of interest" description="Disordered" evidence="3">
    <location>
        <begin position="26"/>
        <end position="46"/>
    </location>
</feature>
<proteinExistence type="predicted"/>
<evidence type="ECO:0000313" key="6">
    <source>
        <dbReference type="EMBL" id="KAK1639155.1"/>
    </source>
</evidence>
<name>A0AAI9ZVU9_9PEZI</name>
<dbReference type="InterPro" id="IPR029058">
    <property type="entry name" value="AB_hydrolase_fold"/>
</dbReference>
<dbReference type="InterPro" id="IPR002921">
    <property type="entry name" value="Fungal_lipase-type"/>
</dbReference>
<keyword evidence="2" id="KW-0378">Hydrolase</keyword>
<dbReference type="InterPro" id="IPR051299">
    <property type="entry name" value="AB_hydrolase_lip/est"/>
</dbReference>
<organism evidence="6 7">
    <name type="scientific">Colletotrichum phormii</name>
    <dbReference type="NCBI Taxonomy" id="359342"/>
    <lineage>
        <taxon>Eukaryota</taxon>
        <taxon>Fungi</taxon>
        <taxon>Dikarya</taxon>
        <taxon>Ascomycota</taxon>
        <taxon>Pezizomycotina</taxon>
        <taxon>Sordariomycetes</taxon>
        <taxon>Hypocreomycetidae</taxon>
        <taxon>Glomerellales</taxon>
        <taxon>Glomerellaceae</taxon>
        <taxon>Colletotrichum</taxon>
        <taxon>Colletotrichum acutatum species complex</taxon>
    </lineage>
</organism>
<evidence type="ECO:0000256" key="1">
    <source>
        <dbReference type="ARBA" id="ARBA00022729"/>
    </source>
</evidence>